<dbReference type="Gene3D" id="3.40.50.11820">
    <property type="match status" value="1"/>
</dbReference>
<dbReference type="RefSeq" id="WP_160624349.1">
    <property type="nucleotide sequence ID" value="NZ_WUUQ01000001.1"/>
</dbReference>
<evidence type="ECO:0000256" key="4">
    <source>
        <dbReference type="ARBA" id="ARBA00022679"/>
    </source>
</evidence>
<protein>
    <submittedName>
        <fullName evidence="7">CDP-glycerol glycerophosphotransferase family protein</fullName>
    </submittedName>
</protein>
<reference evidence="7 8" key="2">
    <citation type="submission" date="2020-01" db="EMBL/GenBank/DDBJ databases">
        <title>Clostridiaceae sp. nov. isolated from the gut of human by culturomics.</title>
        <authorList>
            <person name="Chang Y."/>
        </authorList>
    </citation>
    <scope>NUCLEOTIDE SEQUENCE [LARGE SCALE GENOMIC DNA]</scope>
    <source>
        <strain evidence="7 8">DONG20-135</strain>
    </source>
</reference>
<comment type="caution">
    <text evidence="7">The sequence shown here is derived from an EMBL/GenBank/DDBJ whole genome shotgun (WGS) entry which is preliminary data.</text>
</comment>
<keyword evidence="3" id="KW-1003">Cell membrane</keyword>
<keyword evidence="4 7" id="KW-0808">Transferase</keyword>
<dbReference type="Gene3D" id="3.40.50.12580">
    <property type="match status" value="1"/>
</dbReference>
<evidence type="ECO:0000256" key="2">
    <source>
        <dbReference type="ARBA" id="ARBA00010488"/>
    </source>
</evidence>
<gene>
    <name evidence="7" type="ORF">GSF08_02795</name>
</gene>
<keyword evidence="8" id="KW-1185">Reference proteome</keyword>
<dbReference type="InterPro" id="IPR007554">
    <property type="entry name" value="Glycerophosphate_synth"/>
</dbReference>
<evidence type="ECO:0000256" key="3">
    <source>
        <dbReference type="ARBA" id="ARBA00022475"/>
    </source>
</evidence>
<dbReference type="InterPro" id="IPR051612">
    <property type="entry name" value="Teichoic_Acid_Biosynth"/>
</dbReference>
<reference evidence="7 8" key="1">
    <citation type="submission" date="2019-12" db="EMBL/GenBank/DDBJ databases">
        <authorList>
            <person name="Yang R."/>
        </authorList>
    </citation>
    <scope>NUCLEOTIDE SEQUENCE [LARGE SCALE GENOMIC DNA]</scope>
    <source>
        <strain evidence="7 8">DONG20-135</strain>
    </source>
</reference>
<evidence type="ECO:0000313" key="8">
    <source>
        <dbReference type="Proteomes" id="UP000434036"/>
    </source>
</evidence>
<evidence type="ECO:0000256" key="1">
    <source>
        <dbReference type="ARBA" id="ARBA00004202"/>
    </source>
</evidence>
<dbReference type="EMBL" id="WUUQ01000001">
    <property type="protein sequence ID" value="MXQ72873.1"/>
    <property type="molecule type" value="Genomic_DNA"/>
</dbReference>
<dbReference type="Pfam" id="PF04464">
    <property type="entry name" value="Glyphos_transf"/>
    <property type="match status" value="1"/>
</dbReference>
<evidence type="ECO:0000256" key="5">
    <source>
        <dbReference type="ARBA" id="ARBA00022944"/>
    </source>
</evidence>
<name>A0A6N8U837_9FIRM</name>
<dbReference type="PANTHER" id="PTHR37316:SF3">
    <property type="entry name" value="TEICHOIC ACID GLYCEROL-PHOSPHATE TRANSFERASE"/>
    <property type="match status" value="1"/>
</dbReference>
<dbReference type="PANTHER" id="PTHR37316">
    <property type="entry name" value="TEICHOIC ACID GLYCEROL-PHOSPHATE PRIMASE"/>
    <property type="match status" value="1"/>
</dbReference>
<organism evidence="7 8">
    <name type="scientific">Copranaerobaculum intestinale</name>
    <dbReference type="NCBI Taxonomy" id="2692629"/>
    <lineage>
        <taxon>Bacteria</taxon>
        <taxon>Bacillati</taxon>
        <taxon>Bacillota</taxon>
        <taxon>Erysipelotrichia</taxon>
        <taxon>Erysipelotrichales</taxon>
        <taxon>Erysipelotrichaceae</taxon>
        <taxon>Copranaerobaculum</taxon>
    </lineage>
</organism>
<comment type="similarity">
    <text evidence="2">Belongs to the CDP-glycerol glycerophosphotransferase family.</text>
</comment>
<dbReference type="GO" id="GO:0047355">
    <property type="term" value="F:CDP-glycerol glycerophosphotransferase activity"/>
    <property type="evidence" value="ECO:0007669"/>
    <property type="project" value="InterPro"/>
</dbReference>
<keyword evidence="6" id="KW-0472">Membrane</keyword>
<sequence length="391" mass="46592">MLRIIKKVISACIRFVYRHTCRLIPVKQDAVLFLSFHGRGCTDNPKAIYDYMCKQDEFASYTFIWALRNKQPIPRGKCVRYNGPMYFYYLARCKYWVINCKLPDHIIKKENQVYLQTWHGTPLKKLAHDINVNEQTTFYRTKMNAEQMKSTYDRDVRRYDYMISPNPFCSKVFPGAFHIDPKRLIETGYPRNDFLSQCRFDKIRELKRRYGLPEDKKVILYAPTWRDNCYNSKGYTFTLQADFNRWKEVLGQEYIVLFKPHYLIVNTFDAEVLKGFLYPAEAASDINELYVMSDLLITDYSSVFFDYTILNRPVLFYMYDKDTYANDLRGFYFDLEEVLPGPIIESEDALLKAIVNHRFEMEKLPAFHKQFHVWEDGLASQRVVNTVFLRK</sequence>
<dbReference type="GO" id="GO:0019350">
    <property type="term" value="P:teichoic acid biosynthetic process"/>
    <property type="evidence" value="ECO:0007669"/>
    <property type="project" value="UniProtKB-KW"/>
</dbReference>
<keyword evidence="5" id="KW-0777">Teichoic acid biosynthesis</keyword>
<dbReference type="AlphaFoldDB" id="A0A6N8U837"/>
<evidence type="ECO:0000256" key="6">
    <source>
        <dbReference type="ARBA" id="ARBA00023136"/>
    </source>
</evidence>
<dbReference type="InterPro" id="IPR043148">
    <property type="entry name" value="TagF_C"/>
</dbReference>
<dbReference type="SUPFAM" id="SSF53756">
    <property type="entry name" value="UDP-Glycosyltransferase/glycogen phosphorylase"/>
    <property type="match status" value="1"/>
</dbReference>
<dbReference type="GO" id="GO:0005886">
    <property type="term" value="C:plasma membrane"/>
    <property type="evidence" value="ECO:0007669"/>
    <property type="project" value="UniProtKB-SubCell"/>
</dbReference>
<comment type="subcellular location">
    <subcellularLocation>
        <location evidence="1">Cell membrane</location>
        <topology evidence="1">Peripheral membrane protein</topology>
    </subcellularLocation>
</comment>
<dbReference type="Proteomes" id="UP000434036">
    <property type="component" value="Unassembled WGS sequence"/>
</dbReference>
<proteinExistence type="inferred from homology"/>
<dbReference type="InterPro" id="IPR043149">
    <property type="entry name" value="TagF_N"/>
</dbReference>
<accession>A0A6N8U837</accession>
<evidence type="ECO:0000313" key="7">
    <source>
        <dbReference type="EMBL" id="MXQ72873.1"/>
    </source>
</evidence>